<dbReference type="SMART" id="SM00487">
    <property type="entry name" value="DEXDc"/>
    <property type="match status" value="1"/>
</dbReference>
<evidence type="ECO:0000256" key="5">
    <source>
        <dbReference type="ARBA" id="ARBA00022859"/>
    </source>
</evidence>
<evidence type="ECO:0000256" key="4">
    <source>
        <dbReference type="ARBA" id="ARBA00022840"/>
    </source>
</evidence>
<dbReference type="SMART" id="SM00490">
    <property type="entry name" value="HELICc"/>
    <property type="match status" value="1"/>
</dbReference>
<dbReference type="Pfam" id="PF00271">
    <property type="entry name" value="Helicase_C"/>
    <property type="match status" value="1"/>
</dbReference>
<accession>A0A1S0TY83</accession>
<dbReference type="PROSITE" id="PS51192">
    <property type="entry name" value="HELICASE_ATP_BIND_1"/>
    <property type="match status" value="1"/>
</dbReference>
<reference evidence="10" key="1">
    <citation type="submission" date="2012-04" db="EMBL/GenBank/DDBJ databases">
        <title>The Genome Sequence of Loa loa.</title>
        <authorList>
            <consortium name="The Broad Institute Genome Sequencing Platform"/>
            <consortium name="Broad Institute Genome Sequencing Center for Infectious Disease"/>
            <person name="Nutman T.B."/>
            <person name="Fink D.L."/>
            <person name="Russ C."/>
            <person name="Young S."/>
            <person name="Zeng Q."/>
            <person name="Gargeya S."/>
            <person name="Alvarado L."/>
            <person name="Berlin A."/>
            <person name="Chapman S.B."/>
            <person name="Chen Z."/>
            <person name="Freedman E."/>
            <person name="Gellesch M."/>
            <person name="Goldberg J."/>
            <person name="Griggs A."/>
            <person name="Gujja S."/>
            <person name="Heilman E.R."/>
            <person name="Heiman D."/>
            <person name="Howarth C."/>
            <person name="Mehta T."/>
            <person name="Neiman D."/>
            <person name="Pearson M."/>
            <person name="Roberts A."/>
            <person name="Saif S."/>
            <person name="Shea T."/>
            <person name="Shenoy N."/>
            <person name="Sisk P."/>
            <person name="Stolte C."/>
            <person name="Sykes S."/>
            <person name="White J."/>
            <person name="Yandava C."/>
            <person name="Haas B."/>
            <person name="Henn M.R."/>
            <person name="Nusbaum C."/>
            <person name="Birren B."/>
        </authorList>
    </citation>
    <scope>NUCLEOTIDE SEQUENCE [LARGE SCALE GENOMIC DNA]</scope>
</reference>
<dbReference type="GO" id="GO:0005524">
    <property type="term" value="F:ATP binding"/>
    <property type="evidence" value="ECO:0007669"/>
    <property type="project" value="UniProtKB-KW"/>
</dbReference>
<dbReference type="GO" id="GO:0003676">
    <property type="term" value="F:nucleic acid binding"/>
    <property type="evidence" value="ECO:0007669"/>
    <property type="project" value="InterPro"/>
</dbReference>
<dbReference type="InterPro" id="IPR021673">
    <property type="entry name" value="RLR_CTR"/>
</dbReference>
<protein>
    <recommendedName>
        <fullName evidence="11">RNA helicase</fullName>
    </recommendedName>
</protein>
<name>A0A1S0TY83_LOALO</name>
<dbReference type="OrthoDB" id="416741at2759"/>
<dbReference type="SUPFAM" id="SSF52540">
    <property type="entry name" value="P-loop containing nucleoside triphosphate hydrolases"/>
    <property type="match status" value="2"/>
</dbReference>
<feature type="domain" description="Helicase ATP-binding" evidence="7">
    <location>
        <begin position="272"/>
        <end position="458"/>
    </location>
</feature>
<evidence type="ECO:0008006" key="11">
    <source>
        <dbReference type="Google" id="ProtNLM"/>
    </source>
</evidence>
<evidence type="ECO:0000259" key="7">
    <source>
        <dbReference type="PROSITE" id="PS51192"/>
    </source>
</evidence>
<dbReference type="FunCoup" id="A0A1S0TY83">
    <property type="interactions" value="865"/>
</dbReference>
<dbReference type="InterPro" id="IPR027417">
    <property type="entry name" value="P-loop_NTPase"/>
</dbReference>
<dbReference type="Gene3D" id="3.40.50.300">
    <property type="entry name" value="P-loop containing nucleotide triphosphate hydrolases"/>
    <property type="match status" value="2"/>
</dbReference>
<dbReference type="InParanoid" id="A0A1S0TY83"/>
<evidence type="ECO:0000256" key="1">
    <source>
        <dbReference type="ARBA" id="ARBA00006866"/>
    </source>
</evidence>
<dbReference type="InterPro" id="IPR001650">
    <property type="entry name" value="Helicase_C-like"/>
</dbReference>
<comment type="similarity">
    <text evidence="1">Belongs to the helicase family. RLR subfamily.</text>
</comment>
<dbReference type="GO" id="GO:0045087">
    <property type="term" value="P:innate immune response"/>
    <property type="evidence" value="ECO:0007669"/>
    <property type="project" value="UniProtKB-KW"/>
</dbReference>
<dbReference type="Pfam" id="PF11648">
    <property type="entry name" value="RIG-I_C-RD"/>
    <property type="match status" value="1"/>
</dbReference>
<feature type="domain" description="Helicase C-terminal" evidence="8">
    <location>
        <begin position="642"/>
        <end position="813"/>
    </location>
</feature>
<dbReference type="OMA" id="FFANHVP"/>
<feature type="domain" description="RLR CTR" evidence="9">
    <location>
        <begin position="833"/>
        <end position="964"/>
    </location>
</feature>
<dbReference type="GeneID" id="9943820"/>
<dbReference type="Pfam" id="PF00270">
    <property type="entry name" value="DEAD"/>
    <property type="match status" value="1"/>
</dbReference>
<dbReference type="EMBL" id="JH712132">
    <property type="protein sequence ID" value="EFO22079.2"/>
    <property type="molecule type" value="Genomic_DNA"/>
</dbReference>
<dbReference type="PROSITE" id="PS51194">
    <property type="entry name" value="HELICASE_CTER"/>
    <property type="match status" value="1"/>
</dbReference>
<dbReference type="Gene3D" id="2.170.150.30">
    <property type="entry name" value="RIG-I-like receptor, C-terminal regulatory domain"/>
    <property type="match status" value="1"/>
</dbReference>
<proteinExistence type="inferred from homology"/>
<dbReference type="CTD" id="9943820"/>
<dbReference type="AlphaFoldDB" id="A0A1S0TY83"/>
<dbReference type="PANTHER" id="PTHR14074">
    <property type="entry name" value="HELICASE WITH DEATH DOMAIN-RELATED"/>
    <property type="match status" value="1"/>
</dbReference>
<comment type="catalytic activity">
    <reaction evidence="6">
        <text>ATP + H2O = ADP + phosphate + H(+)</text>
        <dbReference type="Rhea" id="RHEA:13065"/>
        <dbReference type="ChEBI" id="CHEBI:15377"/>
        <dbReference type="ChEBI" id="CHEBI:15378"/>
        <dbReference type="ChEBI" id="CHEBI:30616"/>
        <dbReference type="ChEBI" id="CHEBI:43474"/>
        <dbReference type="ChEBI" id="CHEBI:456216"/>
        <dbReference type="EC" id="3.6.4.13"/>
    </reaction>
    <physiologicalReaction direction="left-to-right" evidence="6">
        <dbReference type="Rhea" id="RHEA:13066"/>
    </physiologicalReaction>
</comment>
<keyword evidence="2" id="KW-0399">Innate immunity</keyword>
<sequence>MSPEQELQLLYLYDDEIIKRIAVHHVEAVKFAILLKPNEYETLAEQYNFNWVTFSLKLWERLWNAPTRTLLFDTVLSFLFSCDQRLHRQLCTNFTSNLLNFVEVLKNFDGIFKNMKPDIVCEKISCISRYHANLMMPVKNIIERSGEISAKKYILRAILDMGEGAFLDLLDALAACSDVAHHFVTESYPDFERYYRLYLHERGKTQRGKLYFCECDVPIASIIMESRSDKLDKVCMVDLRYEHFPISASDAAKDDIYEGEVIILRKYQEELAQPAYNGRNTLICAPTGTGKTVVAASIARNHLIMGRKNNLHTKISFFVTNTTFLEQQTKCFEKFVGHRWKVVFLSGITVNTPIAETIAAYDLIVITPQLIVNLLNTCNEDNGLPFSLSSFSLMFFDEAHHTDGNHPYNVIMNNYHDMKHAGKVLDGKRLPQVVGLTASLGIGNAQNTSEAVEYFIKICANLDITVLSYVHENIDELRAFTSIAADETKLVASNVTTYSVAVGILDLFRRFEGILDRIARSVSISDKIHEPSNQEMLRRLQNPPHDKFSKVYETWFSQLLVKFVPVAKLEKENRFLIMTCLQFIGILFRSLEHYIHFPSYVAKKYFENEFNLVRHTANQELVDIMQACPLKTVVGNNADNELYNELLRELHGQFAKQKDGRAIVFVATRDFAGQLSEELNKDESLQMLDIKSDFITGINASGENGGQSINQQRDILARFTSGDIKILCATSVAEEGIDIQKCNLVIKYDYVTNEIAHVQRRGRGRAANSRCLLLTCDPKLQTREEKNIIREQIMRSALQLIDQKPPNWFRDEVIKRAERNTMERIRKKLLLDEKKFASTSSRYTLLCKKCDAVICDSSDIVVTPTYSQYICICKEIWSRSNQRPLPKCVVEREAGYHLKGIGSICCVSCSQPWGRIVRYNSFTLPVIAANAFVLVAENGERFQRKRWKQIVENLFKPRNIELYDYATMQTSVPILSDFISDNSCIECAL</sequence>
<dbReference type="InterPro" id="IPR011545">
    <property type="entry name" value="DEAD/DEAH_box_helicase_dom"/>
</dbReference>
<evidence type="ECO:0000256" key="6">
    <source>
        <dbReference type="ARBA" id="ARBA00049390"/>
    </source>
</evidence>
<evidence type="ECO:0000259" key="8">
    <source>
        <dbReference type="PROSITE" id="PS51194"/>
    </source>
</evidence>
<dbReference type="PANTHER" id="PTHR14074:SF29">
    <property type="entry name" value="DICER-RELATED HELICASE"/>
    <property type="match status" value="1"/>
</dbReference>
<keyword evidence="3" id="KW-0547">Nucleotide-binding</keyword>
<evidence type="ECO:0000256" key="3">
    <source>
        <dbReference type="ARBA" id="ARBA00022741"/>
    </source>
</evidence>
<keyword evidence="5" id="KW-0391">Immunity</keyword>
<dbReference type="KEGG" id="loa:LOAG_06406"/>
<gene>
    <name evidence="10" type="ORF">LOAG_06406</name>
</gene>
<keyword evidence="4" id="KW-0067">ATP-binding</keyword>
<dbReference type="GO" id="GO:0005737">
    <property type="term" value="C:cytoplasm"/>
    <property type="evidence" value="ECO:0007669"/>
    <property type="project" value="TreeGrafter"/>
</dbReference>
<dbReference type="InterPro" id="IPR014001">
    <property type="entry name" value="Helicase_ATP-bd"/>
</dbReference>
<dbReference type="PROSITE" id="PS51789">
    <property type="entry name" value="RLR_CTR"/>
    <property type="match status" value="1"/>
</dbReference>
<dbReference type="InterPro" id="IPR051363">
    <property type="entry name" value="RLR_Helicase"/>
</dbReference>
<dbReference type="GO" id="GO:0003724">
    <property type="term" value="F:RNA helicase activity"/>
    <property type="evidence" value="ECO:0007669"/>
    <property type="project" value="UniProtKB-EC"/>
</dbReference>
<organism evidence="10">
    <name type="scientific">Loa loa</name>
    <name type="common">Eye worm</name>
    <name type="synonym">Filaria loa</name>
    <dbReference type="NCBI Taxonomy" id="7209"/>
    <lineage>
        <taxon>Eukaryota</taxon>
        <taxon>Metazoa</taxon>
        <taxon>Ecdysozoa</taxon>
        <taxon>Nematoda</taxon>
        <taxon>Chromadorea</taxon>
        <taxon>Rhabditida</taxon>
        <taxon>Spirurina</taxon>
        <taxon>Spiruromorpha</taxon>
        <taxon>Filarioidea</taxon>
        <taxon>Onchocercidae</taxon>
        <taxon>Loa</taxon>
    </lineage>
</organism>
<dbReference type="Gene3D" id="1.20.1320.30">
    <property type="match status" value="1"/>
</dbReference>
<evidence type="ECO:0000256" key="2">
    <source>
        <dbReference type="ARBA" id="ARBA00022588"/>
    </source>
</evidence>
<dbReference type="RefSeq" id="XP_020302599.1">
    <property type="nucleotide sequence ID" value="XM_020447137.1"/>
</dbReference>
<evidence type="ECO:0000259" key="9">
    <source>
        <dbReference type="PROSITE" id="PS51789"/>
    </source>
</evidence>
<evidence type="ECO:0000313" key="10">
    <source>
        <dbReference type="EMBL" id="EFO22079.2"/>
    </source>
</evidence>
<dbReference type="InterPro" id="IPR038557">
    <property type="entry name" value="RLR_C_sf"/>
</dbReference>